<dbReference type="PANTHER" id="PTHR36460:SF1">
    <property type="entry name" value="UPF0132 DOMAIN PROTEIN (AFU_ORTHOLOGUE AFUA_3G10255)"/>
    <property type="match status" value="1"/>
</dbReference>
<accession>A0A948RSV4</accession>
<evidence type="ECO:0000256" key="6">
    <source>
        <dbReference type="SAM" id="Phobius"/>
    </source>
</evidence>
<evidence type="ECO:0000256" key="5">
    <source>
        <dbReference type="SAM" id="MobiDB-lite"/>
    </source>
</evidence>
<dbReference type="PANTHER" id="PTHR36460">
    <property type="entry name" value="UPF0132 DOMAIN PROTEIN (AFU_ORTHOLOGUE AFUA_3G10255)"/>
    <property type="match status" value="1"/>
</dbReference>
<dbReference type="Pfam" id="PF09685">
    <property type="entry name" value="MamF_MmsF"/>
    <property type="match status" value="1"/>
</dbReference>
<evidence type="ECO:0000256" key="3">
    <source>
        <dbReference type="ARBA" id="ARBA00022989"/>
    </source>
</evidence>
<evidence type="ECO:0008006" key="9">
    <source>
        <dbReference type="Google" id="ProtNLM"/>
    </source>
</evidence>
<proteinExistence type="predicted"/>
<keyword evidence="3 6" id="KW-1133">Transmembrane helix</keyword>
<feature type="region of interest" description="Disordered" evidence="5">
    <location>
        <begin position="109"/>
        <end position="145"/>
    </location>
</feature>
<feature type="compositionally biased region" description="Basic and acidic residues" evidence="5">
    <location>
        <begin position="125"/>
        <end position="145"/>
    </location>
</feature>
<comment type="caution">
    <text evidence="7">The sequence shown here is derived from an EMBL/GenBank/DDBJ whole genome shotgun (WGS) entry which is preliminary data.</text>
</comment>
<evidence type="ECO:0000313" key="8">
    <source>
        <dbReference type="Proteomes" id="UP000777784"/>
    </source>
</evidence>
<keyword evidence="4 6" id="KW-0472">Membrane</keyword>
<feature type="transmembrane region" description="Helical" evidence="6">
    <location>
        <begin position="44"/>
        <end position="64"/>
    </location>
</feature>
<organism evidence="7 8">
    <name type="scientific">Eiseniibacteriota bacterium</name>
    <dbReference type="NCBI Taxonomy" id="2212470"/>
    <lineage>
        <taxon>Bacteria</taxon>
        <taxon>Candidatus Eiseniibacteriota</taxon>
    </lineage>
</organism>
<evidence type="ECO:0000256" key="4">
    <source>
        <dbReference type="ARBA" id="ARBA00023136"/>
    </source>
</evidence>
<keyword evidence="2 6" id="KW-0812">Transmembrane</keyword>
<sequence length="145" mass="16361">MSFQEKESSEKRVWGAGAYFLGAVGAVVVLLVRREPFCRFHAVQSIITTVVLFLVGLLLKGLAYLPIFGFLYGFLFRLFQVGVFALWIFLMFQAWRGRQYRLPYIGSWAEDSAGPQENPKPVPLDARERPADATATPRDDADVTK</sequence>
<evidence type="ECO:0000313" key="7">
    <source>
        <dbReference type="EMBL" id="MBU2689386.1"/>
    </source>
</evidence>
<feature type="transmembrane region" description="Helical" evidence="6">
    <location>
        <begin position="70"/>
        <end position="92"/>
    </location>
</feature>
<dbReference type="InterPro" id="IPR019109">
    <property type="entry name" value="MamF_MmsF"/>
</dbReference>
<dbReference type="EMBL" id="JAHJDP010000004">
    <property type="protein sequence ID" value="MBU2689386.1"/>
    <property type="molecule type" value="Genomic_DNA"/>
</dbReference>
<feature type="transmembrane region" description="Helical" evidence="6">
    <location>
        <begin position="12"/>
        <end position="32"/>
    </location>
</feature>
<dbReference type="GO" id="GO:0016020">
    <property type="term" value="C:membrane"/>
    <property type="evidence" value="ECO:0007669"/>
    <property type="project" value="UniProtKB-SubCell"/>
</dbReference>
<evidence type="ECO:0000256" key="1">
    <source>
        <dbReference type="ARBA" id="ARBA00004141"/>
    </source>
</evidence>
<dbReference type="AlphaFoldDB" id="A0A948RSV4"/>
<reference evidence="7" key="1">
    <citation type="submission" date="2021-05" db="EMBL/GenBank/DDBJ databases">
        <title>Energy efficiency and biological interactions define the core microbiome of deep oligotrophic groundwater.</title>
        <authorList>
            <person name="Mehrshad M."/>
            <person name="Lopez-Fernandez M."/>
            <person name="Bell E."/>
            <person name="Bernier-Latmani R."/>
            <person name="Bertilsson S."/>
            <person name="Dopson M."/>
        </authorList>
    </citation>
    <scope>NUCLEOTIDE SEQUENCE</scope>
    <source>
        <strain evidence="7">Modern_marine.mb.64</strain>
    </source>
</reference>
<evidence type="ECO:0000256" key="2">
    <source>
        <dbReference type="ARBA" id="ARBA00022692"/>
    </source>
</evidence>
<dbReference type="Proteomes" id="UP000777784">
    <property type="component" value="Unassembled WGS sequence"/>
</dbReference>
<name>A0A948RSV4_UNCEI</name>
<gene>
    <name evidence="7" type="ORF">KJ970_00535</name>
</gene>
<comment type="subcellular location">
    <subcellularLocation>
        <location evidence="1">Membrane</location>
        <topology evidence="1">Multi-pass membrane protein</topology>
    </subcellularLocation>
</comment>
<protein>
    <recommendedName>
        <fullName evidence="9">DUF4870 domain-containing protein</fullName>
    </recommendedName>
</protein>